<evidence type="ECO:0000313" key="4">
    <source>
        <dbReference type="Proteomes" id="UP000315750"/>
    </source>
</evidence>
<dbReference type="InterPro" id="IPR002048">
    <property type="entry name" value="EF_hand_dom"/>
</dbReference>
<accession>A0A518AQG9</accession>
<feature type="region of interest" description="Disordered" evidence="1">
    <location>
        <begin position="1"/>
        <end position="35"/>
    </location>
</feature>
<sequence>MESYDSDGDGSLSSAELVKSPALTSAKERVDANDDDAISADEIAQRIKVYDSQSSFVPVTVQLRLGGRPLEMATVTFAPESFMGEMQSFTGVSDATGYVMLSGEEQKLPGLPQGFYTITITREGGEQTIQGCEIADDVPEVSRMTFNL</sequence>
<dbReference type="Proteomes" id="UP000315750">
    <property type="component" value="Chromosome"/>
</dbReference>
<dbReference type="AlphaFoldDB" id="A0A518AQG9"/>
<evidence type="ECO:0000313" key="3">
    <source>
        <dbReference type="EMBL" id="QDU56957.1"/>
    </source>
</evidence>
<dbReference type="PROSITE" id="PS00018">
    <property type="entry name" value="EF_HAND_1"/>
    <property type="match status" value="2"/>
</dbReference>
<dbReference type="KEGG" id="amuc:Pan181_31690"/>
<evidence type="ECO:0000259" key="2">
    <source>
        <dbReference type="PROSITE" id="PS50222"/>
    </source>
</evidence>
<name>A0A518AQG9_9BACT</name>
<protein>
    <recommendedName>
        <fullName evidence="2">EF-hand domain-containing protein</fullName>
    </recommendedName>
</protein>
<reference evidence="3 4" key="1">
    <citation type="submission" date="2019-02" db="EMBL/GenBank/DDBJ databases">
        <title>Deep-cultivation of Planctomycetes and their phenomic and genomic characterization uncovers novel biology.</title>
        <authorList>
            <person name="Wiegand S."/>
            <person name="Jogler M."/>
            <person name="Boedeker C."/>
            <person name="Pinto D."/>
            <person name="Vollmers J."/>
            <person name="Rivas-Marin E."/>
            <person name="Kohn T."/>
            <person name="Peeters S.H."/>
            <person name="Heuer A."/>
            <person name="Rast P."/>
            <person name="Oberbeckmann S."/>
            <person name="Bunk B."/>
            <person name="Jeske O."/>
            <person name="Meyerdierks A."/>
            <person name="Storesund J.E."/>
            <person name="Kallscheuer N."/>
            <person name="Luecker S."/>
            <person name="Lage O.M."/>
            <person name="Pohl T."/>
            <person name="Merkel B.J."/>
            <person name="Hornburger P."/>
            <person name="Mueller R.-W."/>
            <person name="Bruemmer F."/>
            <person name="Labrenz M."/>
            <person name="Spormann A.M."/>
            <person name="Op den Camp H."/>
            <person name="Overmann J."/>
            <person name="Amann R."/>
            <person name="Jetten M.S.M."/>
            <person name="Mascher T."/>
            <person name="Medema M.H."/>
            <person name="Devos D.P."/>
            <person name="Kaster A.-K."/>
            <person name="Ovreas L."/>
            <person name="Rohde M."/>
            <person name="Galperin M.Y."/>
            <person name="Jogler C."/>
        </authorList>
    </citation>
    <scope>NUCLEOTIDE SEQUENCE [LARGE SCALE GENOMIC DNA]</scope>
    <source>
        <strain evidence="3 4">Pan181</strain>
    </source>
</reference>
<organism evidence="3 4">
    <name type="scientific">Aeoliella mucimassa</name>
    <dbReference type="NCBI Taxonomy" id="2527972"/>
    <lineage>
        <taxon>Bacteria</taxon>
        <taxon>Pseudomonadati</taxon>
        <taxon>Planctomycetota</taxon>
        <taxon>Planctomycetia</taxon>
        <taxon>Pirellulales</taxon>
        <taxon>Lacipirellulaceae</taxon>
        <taxon>Aeoliella</taxon>
    </lineage>
</organism>
<evidence type="ECO:0000256" key="1">
    <source>
        <dbReference type="SAM" id="MobiDB-lite"/>
    </source>
</evidence>
<feature type="domain" description="EF-hand" evidence="2">
    <location>
        <begin position="1"/>
        <end position="27"/>
    </location>
</feature>
<gene>
    <name evidence="3" type="ORF">Pan181_31690</name>
</gene>
<dbReference type="GO" id="GO:0005509">
    <property type="term" value="F:calcium ion binding"/>
    <property type="evidence" value="ECO:0007669"/>
    <property type="project" value="InterPro"/>
</dbReference>
<dbReference type="InterPro" id="IPR018247">
    <property type="entry name" value="EF_Hand_1_Ca_BS"/>
</dbReference>
<keyword evidence="4" id="KW-1185">Reference proteome</keyword>
<dbReference type="Gene3D" id="1.10.238.10">
    <property type="entry name" value="EF-hand"/>
    <property type="match status" value="1"/>
</dbReference>
<dbReference type="PROSITE" id="PS50222">
    <property type="entry name" value="EF_HAND_2"/>
    <property type="match status" value="1"/>
</dbReference>
<dbReference type="EMBL" id="CP036278">
    <property type="protein sequence ID" value="QDU56957.1"/>
    <property type="molecule type" value="Genomic_DNA"/>
</dbReference>
<proteinExistence type="predicted"/>